<keyword evidence="2" id="KW-1185">Reference proteome</keyword>
<gene>
    <name evidence="1" type="ORF">OJF2_79420</name>
</gene>
<proteinExistence type="predicted"/>
<evidence type="ECO:0000313" key="2">
    <source>
        <dbReference type="Proteomes" id="UP000324233"/>
    </source>
</evidence>
<name>A0A5B9WFL9_9BACT</name>
<accession>A0A5B9WFL9</accession>
<dbReference type="KEGG" id="agv:OJF2_79420"/>
<geneLocation type="plasmid" evidence="2">
    <name>pojf2_2</name>
</geneLocation>
<dbReference type="EMBL" id="CP042999">
    <property type="protein sequence ID" value="QEH39327.1"/>
    <property type="molecule type" value="Genomic_DNA"/>
</dbReference>
<organism evidence="1 2">
    <name type="scientific">Aquisphaera giovannonii</name>
    <dbReference type="NCBI Taxonomy" id="406548"/>
    <lineage>
        <taxon>Bacteria</taxon>
        <taxon>Pseudomonadati</taxon>
        <taxon>Planctomycetota</taxon>
        <taxon>Planctomycetia</taxon>
        <taxon>Isosphaerales</taxon>
        <taxon>Isosphaeraceae</taxon>
        <taxon>Aquisphaera</taxon>
    </lineage>
</organism>
<evidence type="ECO:0000313" key="1">
    <source>
        <dbReference type="EMBL" id="QEH39327.1"/>
    </source>
</evidence>
<keyword evidence="1" id="KW-0614">Plasmid</keyword>
<dbReference type="AlphaFoldDB" id="A0A5B9WFL9"/>
<evidence type="ECO:0008006" key="3">
    <source>
        <dbReference type="Google" id="ProtNLM"/>
    </source>
</evidence>
<dbReference type="Proteomes" id="UP000324233">
    <property type="component" value="Plasmid pOJF2_2"/>
</dbReference>
<protein>
    <recommendedName>
        <fullName evidence="3">PEP-CTERM protein-sorting domain-containing protein</fullName>
    </recommendedName>
</protein>
<sequence length="134" mass="13941">MIGAYAAIVDQPGNELIDQSYDFAASMFLPAASVQNGFSTTPTTPYIGIGAMHTVPPAPEPRSVALLAIGLALAGSRVATRRTRGASMDPRGRPAMPVIAVQQTAKAWRVVRPAPAVPVMTGLRSCGLRGRVAS</sequence>
<reference evidence="1 2" key="1">
    <citation type="submission" date="2019-08" db="EMBL/GenBank/DDBJ databases">
        <title>Deep-cultivation of Planctomycetes and their phenomic and genomic characterization uncovers novel biology.</title>
        <authorList>
            <person name="Wiegand S."/>
            <person name="Jogler M."/>
            <person name="Boedeker C."/>
            <person name="Pinto D."/>
            <person name="Vollmers J."/>
            <person name="Rivas-Marin E."/>
            <person name="Kohn T."/>
            <person name="Peeters S.H."/>
            <person name="Heuer A."/>
            <person name="Rast P."/>
            <person name="Oberbeckmann S."/>
            <person name="Bunk B."/>
            <person name="Jeske O."/>
            <person name="Meyerdierks A."/>
            <person name="Storesund J.E."/>
            <person name="Kallscheuer N."/>
            <person name="Luecker S."/>
            <person name="Lage O.M."/>
            <person name="Pohl T."/>
            <person name="Merkel B.J."/>
            <person name="Hornburger P."/>
            <person name="Mueller R.-W."/>
            <person name="Bruemmer F."/>
            <person name="Labrenz M."/>
            <person name="Spormann A.M."/>
            <person name="Op den Camp H."/>
            <person name="Overmann J."/>
            <person name="Amann R."/>
            <person name="Jetten M.S.M."/>
            <person name="Mascher T."/>
            <person name="Medema M.H."/>
            <person name="Devos D.P."/>
            <person name="Kaster A.-K."/>
            <person name="Ovreas L."/>
            <person name="Rohde M."/>
            <person name="Galperin M.Y."/>
            <person name="Jogler C."/>
        </authorList>
    </citation>
    <scope>NUCLEOTIDE SEQUENCE [LARGE SCALE GENOMIC DNA]</scope>
    <source>
        <strain evidence="1 2">OJF2</strain>
        <plasmid evidence="2">pojf2_2</plasmid>
    </source>
</reference>